<comment type="caution">
    <text evidence="1">The sequence shown here is derived from an EMBL/GenBank/DDBJ whole genome shotgun (WGS) entry which is preliminary data.</text>
</comment>
<reference evidence="1" key="1">
    <citation type="submission" date="2022-10" db="EMBL/GenBank/DDBJ databases">
        <title>Complete Genome of Trichothecium roseum strain YXFP-22015, a Plant Pathogen Isolated from Citrus.</title>
        <authorList>
            <person name="Wang Y."/>
            <person name="Zhu L."/>
        </authorList>
    </citation>
    <scope>NUCLEOTIDE SEQUENCE</scope>
    <source>
        <strain evidence="1">YXFP-22015</strain>
    </source>
</reference>
<sequence length="422" mass="46166">MAQSPSSDLEPLKANEPQRGLVVQCDEVRPSCSNCVKFGVPCDFDTRPRPAPSKPDHGSSSSSTTITTTQPLRRGRPRSNWSAWADQIKRSSAAAQRCSCACPRTHTRVEDMELFHHYLTSTAETLGDMHLWSQGAVRLGFQHECVLELMLGMAAYHIASTKEQHGAQAYADTAERLCAAALPKATDLLGKISPDHGPPLYISSVLISFAGFARGPRPGDLLLVADGEQVPWLTLLRGVRVVIETLGWGAIFSGPLEPHFPRPEKDQDASAATTPPSPLPPFSTPAGTEDWRASLSGVSSIVAMIPDAATSEVYHKTIRTLSEAMESTFGAGHHASRQATGAFQVTMGWVYRVADEYVELLRAKEPVALLILAHFCALLRTQESCWFVRGWAAHVLREVIESSAECEKWLQWPIRFVLQCGD</sequence>
<organism evidence="1 2">
    <name type="scientific">Trichothecium roseum</name>
    <dbReference type="NCBI Taxonomy" id="47278"/>
    <lineage>
        <taxon>Eukaryota</taxon>
        <taxon>Fungi</taxon>
        <taxon>Dikarya</taxon>
        <taxon>Ascomycota</taxon>
        <taxon>Pezizomycotina</taxon>
        <taxon>Sordariomycetes</taxon>
        <taxon>Hypocreomycetidae</taxon>
        <taxon>Hypocreales</taxon>
        <taxon>Hypocreales incertae sedis</taxon>
        <taxon>Trichothecium</taxon>
    </lineage>
</organism>
<name>A0ACC0V5C5_9HYPO</name>
<accession>A0ACC0V5C5</accession>
<evidence type="ECO:0000313" key="2">
    <source>
        <dbReference type="Proteomes" id="UP001163324"/>
    </source>
</evidence>
<protein>
    <submittedName>
        <fullName evidence="1">Uncharacterized protein</fullName>
    </submittedName>
</protein>
<dbReference type="Proteomes" id="UP001163324">
    <property type="component" value="Chromosome 3"/>
</dbReference>
<proteinExistence type="predicted"/>
<dbReference type="EMBL" id="CM047942">
    <property type="protein sequence ID" value="KAI9901034.1"/>
    <property type="molecule type" value="Genomic_DNA"/>
</dbReference>
<evidence type="ECO:0000313" key="1">
    <source>
        <dbReference type="EMBL" id="KAI9901034.1"/>
    </source>
</evidence>
<keyword evidence="2" id="KW-1185">Reference proteome</keyword>
<gene>
    <name evidence="1" type="ORF">N3K66_002851</name>
</gene>